<dbReference type="Proteomes" id="UP001549921">
    <property type="component" value="Unassembled WGS sequence"/>
</dbReference>
<proteinExistence type="predicted"/>
<accession>A0ABD0T9P9</accession>
<gene>
    <name evidence="1" type="ORF">ABMA28_015336</name>
</gene>
<evidence type="ECO:0000313" key="2">
    <source>
        <dbReference type="Proteomes" id="UP001549921"/>
    </source>
</evidence>
<comment type="caution">
    <text evidence="1">The sequence shown here is derived from an EMBL/GenBank/DDBJ whole genome shotgun (WGS) entry which is preliminary data.</text>
</comment>
<reference evidence="1 2" key="1">
    <citation type="submission" date="2024-06" db="EMBL/GenBank/DDBJ databases">
        <title>A chromosome-level genome assembly of beet webworm, Loxostege sticticalis.</title>
        <authorList>
            <person name="Zhang Y."/>
        </authorList>
    </citation>
    <scope>NUCLEOTIDE SEQUENCE [LARGE SCALE GENOMIC DNA]</scope>
    <source>
        <strain evidence="1">AQ028</strain>
        <tissue evidence="1">Male pupae</tissue>
    </source>
</reference>
<sequence>MFREVQTFMGYCCQFDIPFFSQFDFNIIHRKGKDMVLPDVLSRIKIESLDIPDKITDSWYLYMLENCQKYPDKFPNYTLYLFDHSDSITLLDSSVTLTATTFYDVNVDVWAIDSSDNVKALSLD</sequence>
<protein>
    <submittedName>
        <fullName evidence="1">Uncharacterized protein</fullName>
    </submittedName>
</protein>
<name>A0ABD0T9P9_LOXSC</name>
<feature type="non-terminal residue" evidence="1">
    <location>
        <position position="124"/>
    </location>
</feature>
<organism evidence="1 2">
    <name type="scientific">Loxostege sticticalis</name>
    <name type="common">Beet webworm moth</name>
    <dbReference type="NCBI Taxonomy" id="481309"/>
    <lineage>
        <taxon>Eukaryota</taxon>
        <taxon>Metazoa</taxon>
        <taxon>Ecdysozoa</taxon>
        <taxon>Arthropoda</taxon>
        <taxon>Hexapoda</taxon>
        <taxon>Insecta</taxon>
        <taxon>Pterygota</taxon>
        <taxon>Neoptera</taxon>
        <taxon>Endopterygota</taxon>
        <taxon>Lepidoptera</taxon>
        <taxon>Glossata</taxon>
        <taxon>Ditrysia</taxon>
        <taxon>Pyraloidea</taxon>
        <taxon>Crambidae</taxon>
        <taxon>Pyraustinae</taxon>
        <taxon>Loxostege</taxon>
    </lineage>
</organism>
<evidence type="ECO:0000313" key="1">
    <source>
        <dbReference type="EMBL" id="KAL0840009.1"/>
    </source>
</evidence>
<dbReference type="AlphaFoldDB" id="A0ABD0T9P9"/>
<dbReference type="EMBL" id="JBEDNZ010000007">
    <property type="protein sequence ID" value="KAL0840009.1"/>
    <property type="molecule type" value="Genomic_DNA"/>
</dbReference>